<dbReference type="Proteomes" id="UP000536746">
    <property type="component" value="Unassembled WGS sequence"/>
</dbReference>
<evidence type="ECO:0000256" key="1">
    <source>
        <dbReference type="ARBA" id="ARBA00022723"/>
    </source>
</evidence>
<evidence type="ECO:0000256" key="2">
    <source>
        <dbReference type="ARBA" id="ARBA00023239"/>
    </source>
</evidence>
<evidence type="ECO:0000313" key="5">
    <source>
        <dbReference type="Proteomes" id="UP000536746"/>
    </source>
</evidence>
<keyword evidence="2" id="KW-0456">Lyase</keyword>
<keyword evidence="5" id="KW-1185">Reference proteome</keyword>
<comment type="caution">
    <text evidence="4">The sequence shown here is derived from an EMBL/GenBank/DDBJ whole genome shotgun (WGS) entry which is preliminary data.</text>
</comment>
<dbReference type="SUPFAM" id="SSF53639">
    <property type="entry name" value="AraD/HMP-PK domain-like"/>
    <property type="match status" value="1"/>
</dbReference>
<dbReference type="InterPro" id="IPR036409">
    <property type="entry name" value="Aldolase_II/adducin_N_sf"/>
</dbReference>
<dbReference type="PANTHER" id="PTHR22789:SF0">
    <property type="entry name" value="3-OXO-TETRONATE 4-PHOSPHATE DECARBOXYLASE-RELATED"/>
    <property type="match status" value="1"/>
</dbReference>
<dbReference type="PANTHER" id="PTHR22789">
    <property type="entry name" value="FUCULOSE PHOSPHATE ALDOLASE"/>
    <property type="match status" value="1"/>
</dbReference>
<feature type="domain" description="Class II aldolase/adducin N-terminal" evidence="3">
    <location>
        <begin position="13"/>
        <end position="185"/>
    </location>
</feature>
<dbReference type="SMART" id="SM01007">
    <property type="entry name" value="Aldolase_II"/>
    <property type="match status" value="1"/>
</dbReference>
<evidence type="ECO:0000259" key="3">
    <source>
        <dbReference type="SMART" id="SM01007"/>
    </source>
</evidence>
<dbReference type="EMBL" id="JABFMT010000033">
    <property type="protein sequence ID" value="NUU04049.1"/>
    <property type="molecule type" value="Genomic_DNA"/>
</dbReference>
<dbReference type="InterPro" id="IPR001303">
    <property type="entry name" value="Aldolase_II/adducin_N"/>
</dbReference>
<dbReference type="RefSeq" id="WP_079217813.1">
    <property type="nucleotide sequence ID" value="NZ_CP018845.1"/>
</dbReference>
<protein>
    <submittedName>
        <fullName evidence="4">Class II aldolase/adducin family protein</fullName>
    </submittedName>
</protein>
<dbReference type="InterPro" id="IPR050197">
    <property type="entry name" value="Aldolase_class_II_sugar_metab"/>
</dbReference>
<proteinExistence type="predicted"/>
<sequence length="233" mass="24652">MSALPLASPAQQRTLRMAARALARAGLVHAYGHCSLRLDEGHFLVCAAKPMAMIGAADDGAVVPVEGPLPEGVLGEVRIHQQIYRRRADVGAIIRSMPPVAMSLSTAACTPARRHGMGSYFASPIALWDDPQLIRTDAQAQGLAETLGAGNAIAMRGNGVVIAAADIERAVVLNWYLEDAARVELHVRSAGLAAQGKTLSEQEAALRATDAGRIFERMWDYLTHGDPEAGLAG</sequence>
<dbReference type="Pfam" id="PF00596">
    <property type="entry name" value="Aldolase_II"/>
    <property type="match status" value="1"/>
</dbReference>
<name>A0ABX2M230_9BURK</name>
<reference evidence="4 5" key="1">
    <citation type="journal article" date="2020" name="Front. Plant Sci.">
        <title>Isolation of Rhizosphere Bacteria That Improve Quality and Water Stress Tolerance in Greenhouse Ornamentals.</title>
        <authorList>
            <person name="Nordstedt N.P."/>
            <person name="Jones M.L."/>
        </authorList>
    </citation>
    <scope>NUCLEOTIDE SEQUENCE [LARGE SCALE GENOMIC DNA]</scope>
    <source>
        <strain evidence="4 5">C6C2</strain>
    </source>
</reference>
<organism evidence="4 5">
    <name type="scientific">Herbaspirillum robiniae</name>
    <dbReference type="NCBI Taxonomy" id="2014887"/>
    <lineage>
        <taxon>Bacteria</taxon>
        <taxon>Pseudomonadati</taxon>
        <taxon>Pseudomonadota</taxon>
        <taxon>Betaproteobacteria</taxon>
        <taxon>Burkholderiales</taxon>
        <taxon>Oxalobacteraceae</taxon>
        <taxon>Herbaspirillum</taxon>
    </lineage>
</organism>
<accession>A0ABX2M230</accession>
<gene>
    <name evidence="4" type="ORF">HNO84_20765</name>
</gene>
<evidence type="ECO:0000313" key="4">
    <source>
        <dbReference type="EMBL" id="NUU04049.1"/>
    </source>
</evidence>
<dbReference type="Gene3D" id="3.40.225.10">
    <property type="entry name" value="Class II aldolase/adducin N-terminal domain"/>
    <property type="match status" value="1"/>
</dbReference>
<keyword evidence="1" id="KW-0479">Metal-binding</keyword>